<dbReference type="InterPro" id="IPR000182">
    <property type="entry name" value="GNAT_dom"/>
</dbReference>
<name>A0ABW5FVC3_9PSEU</name>
<dbReference type="GO" id="GO:0016746">
    <property type="term" value="F:acyltransferase activity"/>
    <property type="evidence" value="ECO:0007669"/>
    <property type="project" value="UniProtKB-KW"/>
</dbReference>
<sequence length="179" mass="19970">MTIASPSVRTARVTDAEAIGRIHVVAWQATYAGVLPAEFLRNLSVADRQRAWRERLAQDDPRRHVLVVTADSDVVGFACAGVCRDDDAPPRTGELWSIYLIPAHWGHGHGRRLHDETLAALERDSYRRATLWVLDSNARARRFYENRGWSPDGATKAEPIGGSAPLTEIRYATRLTASR</sequence>
<accession>A0ABW5FVC3</accession>
<dbReference type="Pfam" id="PF00583">
    <property type="entry name" value="Acetyltransf_1"/>
    <property type="match status" value="1"/>
</dbReference>
<keyword evidence="1 4" id="KW-0808">Transferase</keyword>
<dbReference type="RefSeq" id="WP_378265754.1">
    <property type="nucleotide sequence ID" value="NZ_JBHUKR010000007.1"/>
</dbReference>
<comment type="caution">
    <text evidence="4">The sequence shown here is derived from an EMBL/GenBank/DDBJ whole genome shotgun (WGS) entry which is preliminary data.</text>
</comment>
<dbReference type="PROSITE" id="PS51186">
    <property type="entry name" value="GNAT"/>
    <property type="match status" value="1"/>
</dbReference>
<protein>
    <submittedName>
        <fullName evidence="4">GNAT family N-acetyltransferase</fullName>
        <ecNumber evidence="4">2.3.-.-</ecNumber>
    </submittedName>
</protein>
<reference evidence="5" key="1">
    <citation type="journal article" date="2019" name="Int. J. Syst. Evol. Microbiol.">
        <title>The Global Catalogue of Microorganisms (GCM) 10K type strain sequencing project: providing services to taxonomists for standard genome sequencing and annotation.</title>
        <authorList>
            <consortium name="The Broad Institute Genomics Platform"/>
            <consortium name="The Broad Institute Genome Sequencing Center for Infectious Disease"/>
            <person name="Wu L."/>
            <person name="Ma J."/>
        </authorList>
    </citation>
    <scope>NUCLEOTIDE SEQUENCE [LARGE SCALE GENOMIC DNA]</scope>
    <source>
        <strain evidence="5">CGMCC 4.7645</strain>
    </source>
</reference>
<organism evidence="4 5">
    <name type="scientific">Amycolatopsis pigmentata</name>
    <dbReference type="NCBI Taxonomy" id="450801"/>
    <lineage>
        <taxon>Bacteria</taxon>
        <taxon>Bacillati</taxon>
        <taxon>Actinomycetota</taxon>
        <taxon>Actinomycetes</taxon>
        <taxon>Pseudonocardiales</taxon>
        <taxon>Pseudonocardiaceae</taxon>
        <taxon>Amycolatopsis</taxon>
    </lineage>
</organism>
<dbReference type="InterPro" id="IPR016181">
    <property type="entry name" value="Acyl_CoA_acyltransferase"/>
</dbReference>
<dbReference type="EMBL" id="JBHUKR010000007">
    <property type="protein sequence ID" value="MFD2417767.1"/>
    <property type="molecule type" value="Genomic_DNA"/>
</dbReference>
<evidence type="ECO:0000256" key="1">
    <source>
        <dbReference type="ARBA" id="ARBA00022679"/>
    </source>
</evidence>
<dbReference type="EC" id="2.3.-.-" evidence="4"/>
<dbReference type="Gene3D" id="3.40.630.30">
    <property type="match status" value="1"/>
</dbReference>
<evidence type="ECO:0000313" key="5">
    <source>
        <dbReference type="Proteomes" id="UP001597417"/>
    </source>
</evidence>
<gene>
    <name evidence="4" type="ORF">ACFSXZ_15685</name>
</gene>
<evidence type="ECO:0000256" key="2">
    <source>
        <dbReference type="ARBA" id="ARBA00023315"/>
    </source>
</evidence>
<dbReference type="InterPro" id="IPR050832">
    <property type="entry name" value="Bact_Acetyltransf"/>
</dbReference>
<keyword evidence="5" id="KW-1185">Reference proteome</keyword>
<keyword evidence="2 4" id="KW-0012">Acyltransferase</keyword>
<evidence type="ECO:0000259" key="3">
    <source>
        <dbReference type="PROSITE" id="PS51186"/>
    </source>
</evidence>
<dbReference type="Proteomes" id="UP001597417">
    <property type="component" value="Unassembled WGS sequence"/>
</dbReference>
<proteinExistence type="predicted"/>
<dbReference type="PANTHER" id="PTHR43877">
    <property type="entry name" value="AMINOALKYLPHOSPHONATE N-ACETYLTRANSFERASE-RELATED-RELATED"/>
    <property type="match status" value="1"/>
</dbReference>
<dbReference type="CDD" id="cd04301">
    <property type="entry name" value="NAT_SF"/>
    <property type="match status" value="1"/>
</dbReference>
<dbReference type="SUPFAM" id="SSF55729">
    <property type="entry name" value="Acyl-CoA N-acyltransferases (Nat)"/>
    <property type="match status" value="1"/>
</dbReference>
<evidence type="ECO:0000313" key="4">
    <source>
        <dbReference type="EMBL" id="MFD2417767.1"/>
    </source>
</evidence>
<feature type="domain" description="N-acetyltransferase" evidence="3">
    <location>
        <begin position="6"/>
        <end position="176"/>
    </location>
</feature>